<dbReference type="PANTHER" id="PTHR33887:SF4">
    <property type="entry name" value="AB2-183"/>
    <property type="match status" value="1"/>
</dbReference>
<dbReference type="GeneTree" id="ENSGT00510000049291"/>
<gene>
    <name evidence="2" type="primary">CXorf65</name>
</gene>
<dbReference type="InterPro" id="IPR039471">
    <property type="entry name" value="CXorf65-like"/>
</dbReference>
<name>A0A8C9DCB5_PANLE</name>
<feature type="compositionally biased region" description="Basic and acidic residues" evidence="1">
    <location>
        <begin position="183"/>
        <end position="195"/>
    </location>
</feature>
<protein>
    <submittedName>
        <fullName evidence="2">Chromosome X open reading frame 65</fullName>
    </submittedName>
</protein>
<dbReference type="Proteomes" id="UP000694399">
    <property type="component" value="Unassembled WGS sequence"/>
</dbReference>
<dbReference type="AlphaFoldDB" id="A0A8C9DCB5"/>
<dbReference type="Ensembl" id="ENSPLOT00000033402.1">
    <property type="protein sequence ID" value="ENSPLOP00000030259.1"/>
    <property type="gene ID" value="ENSPLOG00000022113.1"/>
</dbReference>
<reference evidence="2" key="1">
    <citation type="submission" date="2025-08" db="UniProtKB">
        <authorList>
            <consortium name="Ensembl"/>
        </authorList>
    </citation>
    <scope>IDENTIFICATION</scope>
</reference>
<feature type="region of interest" description="Disordered" evidence="1">
    <location>
        <begin position="164"/>
        <end position="195"/>
    </location>
</feature>
<reference evidence="2" key="2">
    <citation type="submission" date="2025-09" db="UniProtKB">
        <authorList>
            <consortium name="Ensembl"/>
        </authorList>
    </citation>
    <scope>IDENTIFICATION</scope>
</reference>
<organism evidence="2 3">
    <name type="scientific">Panthera leo</name>
    <name type="common">Lion</name>
    <dbReference type="NCBI Taxonomy" id="9689"/>
    <lineage>
        <taxon>Eukaryota</taxon>
        <taxon>Metazoa</taxon>
        <taxon>Chordata</taxon>
        <taxon>Craniata</taxon>
        <taxon>Vertebrata</taxon>
        <taxon>Euteleostomi</taxon>
        <taxon>Mammalia</taxon>
        <taxon>Eutheria</taxon>
        <taxon>Laurasiatheria</taxon>
        <taxon>Carnivora</taxon>
        <taxon>Feliformia</taxon>
        <taxon>Felidae</taxon>
        <taxon>Pantherinae</taxon>
        <taxon>Panthera</taxon>
    </lineage>
</organism>
<dbReference type="GO" id="GO:0006366">
    <property type="term" value="P:transcription by RNA polymerase II"/>
    <property type="evidence" value="ECO:0007669"/>
    <property type="project" value="Ensembl"/>
</dbReference>
<keyword evidence="3" id="KW-1185">Reference proteome</keyword>
<dbReference type="PANTHER" id="PTHR33887">
    <property type="entry name" value="PB1 DOMAIN-CONTAINING PROTEIN"/>
    <property type="match status" value="1"/>
</dbReference>
<evidence type="ECO:0000313" key="2">
    <source>
        <dbReference type="Ensembl" id="ENSPLOP00000030259.1"/>
    </source>
</evidence>
<dbReference type="GO" id="GO:0000978">
    <property type="term" value="F:RNA polymerase II cis-regulatory region sequence-specific DNA binding"/>
    <property type="evidence" value="ECO:0007669"/>
    <property type="project" value="Ensembl"/>
</dbReference>
<evidence type="ECO:0000256" key="1">
    <source>
        <dbReference type="SAM" id="MobiDB-lite"/>
    </source>
</evidence>
<accession>A0A8C9DCB5</accession>
<dbReference type="Pfam" id="PF15874">
    <property type="entry name" value="Il2rg"/>
    <property type="match status" value="1"/>
</dbReference>
<evidence type="ECO:0000313" key="3">
    <source>
        <dbReference type="Proteomes" id="UP000694399"/>
    </source>
</evidence>
<proteinExistence type="predicted"/>
<sequence>MFIFITHGDNQQFLANINCSVLLLMHYTRRKVGLPKTDTIDLCDETGTMKMFFVMKTPGDYASKFLTARSTYYVCKVERGARGTRLENAYKAFVPLLKNPEPELIENLRSQCDVMEKNRLKMLKIQEAKKVVAIESTANAPVRLPKCGPLYLLMDVFLFQSKSTGRSDEEGPPPPRRGLTFKTRADVFSRRDRHR</sequence>
<dbReference type="OMA" id="RVKMLRI"/>